<dbReference type="PANTHER" id="PTHR43341">
    <property type="entry name" value="AMINO ACID PERMEASE"/>
    <property type="match status" value="1"/>
</dbReference>
<accession>A0A238FKP3</accession>
<reference evidence="11" key="1">
    <citation type="submission" date="2016-09" db="EMBL/GenBank/DDBJ databases">
        <authorList>
            <person name="Jeantristanb JTB J.-T."/>
            <person name="Ricardo R."/>
        </authorList>
    </citation>
    <scope>NUCLEOTIDE SEQUENCE [LARGE SCALE GENOMIC DNA]</scope>
</reference>
<gene>
    <name evidence="10" type="ORF">BQ2448_6155</name>
</gene>
<dbReference type="STRING" id="269621.A0A238FKP3"/>
<dbReference type="EMBL" id="FMSP01000019">
    <property type="protein sequence ID" value="SCV73725.1"/>
    <property type="molecule type" value="Genomic_DNA"/>
</dbReference>
<keyword evidence="11" id="KW-1185">Reference proteome</keyword>
<evidence type="ECO:0000256" key="4">
    <source>
        <dbReference type="ARBA" id="ARBA00022970"/>
    </source>
</evidence>
<feature type="transmembrane region" description="Helical" evidence="8">
    <location>
        <begin position="406"/>
        <end position="430"/>
    </location>
</feature>
<comment type="subcellular location">
    <subcellularLocation>
        <location evidence="1">Membrane</location>
        <topology evidence="1">Multi-pass membrane protein</topology>
    </subcellularLocation>
</comment>
<evidence type="ECO:0000256" key="6">
    <source>
        <dbReference type="ARBA" id="ARBA00023136"/>
    </source>
</evidence>
<proteinExistence type="predicted"/>
<dbReference type="InterPro" id="IPR004840">
    <property type="entry name" value="Amino_acid_permease_CS"/>
</dbReference>
<dbReference type="GO" id="GO:0016020">
    <property type="term" value="C:membrane"/>
    <property type="evidence" value="ECO:0007669"/>
    <property type="project" value="UniProtKB-SubCell"/>
</dbReference>
<dbReference type="PANTHER" id="PTHR43341:SF20">
    <property type="entry name" value="AAT FAMILY AMINO ACID TRANSPORTER"/>
    <property type="match status" value="1"/>
</dbReference>
<evidence type="ECO:0000313" key="10">
    <source>
        <dbReference type="EMBL" id="SCV73725.1"/>
    </source>
</evidence>
<dbReference type="Proteomes" id="UP000198372">
    <property type="component" value="Unassembled WGS sequence"/>
</dbReference>
<dbReference type="GO" id="GO:0015171">
    <property type="term" value="F:amino acid transmembrane transporter activity"/>
    <property type="evidence" value="ECO:0007669"/>
    <property type="project" value="TreeGrafter"/>
</dbReference>
<feature type="transmembrane region" description="Helical" evidence="8">
    <location>
        <begin position="159"/>
        <end position="177"/>
    </location>
</feature>
<feature type="compositionally biased region" description="Basic and acidic residues" evidence="7">
    <location>
        <begin position="1"/>
        <end position="16"/>
    </location>
</feature>
<feature type="transmembrane region" description="Helical" evidence="8">
    <location>
        <begin position="186"/>
        <end position="206"/>
    </location>
</feature>
<evidence type="ECO:0000313" key="11">
    <source>
        <dbReference type="Proteomes" id="UP000198372"/>
    </source>
</evidence>
<evidence type="ECO:0000256" key="3">
    <source>
        <dbReference type="ARBA" id="ARBA00022692"/>
    </source>
</evidence>
<sequence length="549" mass="60209">MAHQFKDNTDYEKGESIDGPGATAYPQGNQPLDQMTGSEAPLQRQLKSRHIQMISIGGVIGTGLFLGTANALRHGGPLGLLLGFAAMGSITFGVMVSLGEMIAALPIPGGHISLAQRFVNPAFSFAMGWNYWYNWTIVLPAELNAAAVLIGYWNNTINPGVWIAVCLVVAAAINVGGTKLYGECEFWFAIIKVLTIVGLIILGIILDAGGVTGDPIGFRYWRNPGVFVQYLGIEGAKGRFLGFWAVLIQAAFSYIGTEIVAITAGEARNPKKTLPKAIRRVYVRILLFYILGVFVIGLLVASNDPRLNLRSHNAASSPFVIAINNAGIPALPSIINACLLTSAWSAASSDLYVSSRALYGLALNGNAPRFLRKVNRWGLPWICVVIGILFSFLSFMSIGSSSAGEVFGWFANMTSVCGLLTWSGICWTYIRFNKAMKAQGISRDTLVYKAPLQPFFAYYALIFSSIILFFNGWEVFVHIDGHFDRATFITSYFPIFFFPVLYFGYRYTKGGPLVPYGESDLISGSRPDEEEEEEKKPKNFIMKIWAFIM</sequence>
<evidence type="ECO:0000256" key="2">
    <source>
        <dbReference type="ARBA" id="ARBA00022448"/>
    </source>
</evidence>
<dbReference type="Gene3D" id="1.20.1740.10">
    <property type="entry name" value="Amino acid/polyamine transporter I"/>
    <property type="match status" value="1"/>
</dbReference>
<dbReference type="FunFam" id="1.20.1740.10:FF:000006">
    <property type="entry name" value="General amino acid permease"/>
    <property type="match status" value="1"/>
</dbReference>
<dbReference type="PIRSF" id="PIRSF006060">
    <property type="entry name" value="AA_transporter"/>
    <property type="match status" value="1"/>
</dbReference>
<feature type="domain" description="Amino acid permease/ SLC12A" evidence="9">
    <location>
        <begin position="50"/>
        <end position="507"/>
    </location>
</feature>
<dbReference type="InterPro" id="IPR050524">
    <property type="entry name" value="APC_YAT"/>
</dbReference>
<evidence type="ECO:0000256" key="1">
    <source>
        <dbReference type="ARBA" id="ARBA00004141"/>
    </source>
</evidence>
<evidence type="ECO:0000256" key="5">
    <source>
        <dbReference type="ARBA" id="ARBA00022989"/>
    </source>
</evidence>
<feature type="transmembrane region" description="Helical" evidence="8">
    <location>
        <begin position="379"/>
        <end position="400"/>
    </location>
</feature>
<feature type="transmembrane region" description="Helical" evidence="8">
    <location>
        <begin position="321"/>
        <end position="346"/>
    </location>
</feature>
<protein>
    <submittedName>
        <fullName evidence="10">BQ2448_6155 protein</fullName>
    </submittedName>
</protein>
<keyword evidence="5 8" id="KW-1133">Transmembrane helix</keyword>
<feature type="transmembrane region" description="Helical" evidence="8">
    <location>
        <begin position="451"/>
        <end position="473"/>
    </location>
</feature>
<dbReference type="AlphaFoldDB" id="A0A238FKP3"/>
<evidence type="ECO:0000259" key="9">
    <source>
        <dbReference type="Pfam" id="PF00324"/>
    </source>
</evidence>
<feature type="region of interest" description="Disordered" evidence="7">
    <location>
        <begin position="1"/>
        <end position="41"/>
    </location>
</feature>
<evidence type="ECO:0000256" key="7">
    <source>
        <dbReference type="SAM" id="MobiDB-lite"/>
    </source>
</evidence>
<feature type="transmembrane region" description="Helical" evidence="8">
    <location>
        <begin position="53"/>
        <end position="72"/>
    </location>
</feature>
<keyword evidence="6 8" id="KW-0472">Membrane</keyword>
<keyword evidence="4" id="KW-0029">Amino-acid transport</keyword>
<dbReference type="InterPro" id="IPR004841">
    <property type="entry name" value="AA-permease/SLC12A_dom"/>
</dbReference>
<feature type="transmembrane region" description="Helical" evidence="8">
    <location>
        <begin position="281"/>
        <end position="301"/>
    </location>
</feature>
<name>A0A238FKP3_9BASI</name>
<feature type="transmembrane region" description="Helical" evidence="8">
    <location>
        <begin position="485"/>
        <end position="505"/>
    </location>
</feature>
<keyword evidence="2" id="KW-0813">Transport</keyword>
<keyword evidence="3 8" id="KW-0812">Transmembrane</keyword>
<dbReference type="Pfam" id="PF00324">
    <property type="entry name" value="AA_permease"/>
    <property type="match status" value="1"/>
</dbReference>
<feature type="transmembrane region" description="Helical" evidence="8">
    <location>
        <begin position="78"/>
        <end position="98"/>
    </location>
</feature>
<dbReference type="OrthoDB" id="10062876at2759"/>
<feature type="transmembrane region" description="Helical" evidence="8">
    <location>
        <begin position="132"/>
        <end position="153"/>
    </location>
</feature>
<feature type="transmembrane region" description="Helical" evidence="8">
    <location>
        <begin position="241"/>
        <end position="261"/>
    </location>
</feature>
<evidence type="ECO:0000256" key="8">
    <source>
        <dbReference type="SAM" id="Phobius"/>
    </source>
</evidence>
<organism evidence="10 11">
    <name type="scientific">Microbotryum intermedium</name>
    <dbReference type="NCBI Taxonomy" id="269621"/>
    <lineage>
        <taxon>Eukaryota</taxon>
        <taxon>Fungi</taxon>
        <taxon>Dikarya</taxon>
        <taxon>Basidiomycota</taxon>
        <taxon>Pucciniomycotina</taxon>
        <taxon>Microbotryomycetes</taxon>
        <taxon>Microbotryales</taxon>
        <taxon>Microbotryaceae</taxon>
        <taxon>Microbotryum</taxon>
    </lineage>
</organism>
<feature type="compositionally biased region" description="Polar residues" evidence="7">
    <location>
        <begin position="26"/>
        <end position="37"/>
    </location>
</feature>
<dbReference type="PROSITE" id="PS00218">
    <property type="entry name" value="AMINO_ACID_PERMEASE_1"/>
    <property type="match status" value="1"/>
</dbReference>